<sequence>MGADHVEAQALNEPESVIEIEDLSLFSDQGDLFNAADTKTFNTVRLNQTIANSAHRALQVCNAQAQLMLAKYQSDNVDEMKIARLKAEHIAYDLGDSEYDPDADRDNPFDESILANAWQDGYESARSAKRFRPMLQIEQKFWEEGVNTEDARSQYELCALQLYRIASRLEEGDQAERAKRLAMEMCRYNEGEMPSNNRQAEIDLFMAKQTERIAKTIDF</sequence>
<protein>
    <submittedName>
        <fullName evidence="1">Uncharacterized protein</fullName>
    </submittedName>
</protein>
<keyword evidence="2" id="KW-1185">Reference proteome</keyword>
<accession>A0A2K9LNK4</accession>
<dbReference type="Proteomes" id="UP000235116">
    <property type="component" value="Chromosome"/>
</dbReference>
<dbReference type="EMBL" id="CP022684">
    <property type="protein sequence ID" value="AUM13055.1"/>
    <property type="molecule type" value="Genomic_DNA"/>
</dbReference>
<name>A0A2K9LNK4_9GAMM</name>
<organism evidence="1 2">
    <name type="scientific">Ketobacter alkanivorans</name>
    <dbReference type="NCBI Taxonomy" id="1917421"/>
    <lineage>
        <taxon>Bacteria</taxon>
        <taxon>Pseudomonadati</taxon>
        <taxon>Pseudomonadota</taxon>
        <taxon>Gammaproteobacteria</taxon>
        <taxon>Pseudomonadales</taxon>
        <taxon>Ketobacteraceae</taxon>
        <taxon>Ketobacter</taxon>
    </lineage>
</organism>
<evidence type="ECO:0000313" key="2">
    <source>
        <dbReference type="Proteomes" id="UP000235116"/>
    </source>
</evidence>
<gene>
    <name evidence="1" type="ORF">Kalk_11745</name>
</gene>
<evidence type="ECO:0000313" key="1">
    <source>
        <dbReference type="EMBL" id="AUM13055.1"/>
    </source>
</evidence>
<proteinExistence type="predicted"/>
<reference evidence="2" key="1">
    <citation type="submission" date="2017-08" db="EMBL/GenBank/DDBJ databases">
        <title>Direct submision.</title>
        <authorList>
            <person name="Kim S.-J."/>
            <person name="Rhee S.-K."/>
        </authorList>
    </citation>
    <scope>NUCLEOTIDE SEQUENCE [LARGE SCALE GENOMIC DNA]</scope>
    <source>
        <strain evidence="2">GI5</strain>
    </source>
</reference>
<dbReference type="AlphaFoldDB" id="A0A2K9LNK4"/>
<dbReference type="KEGG" id="kak:Kalk_11745"/>